<dbReference type="Gene3D" id="3.40.630.30">
    <property type="match status" value="1"/>
</dbReference>
<dbReference type="Pfam" id="PF00583">
    <property type="entry name" value="Acetyltransf_1"/>
    <property type="match status" value="1"/>
</dbReference>
<proteinExistence type="predicted"/>
<keyword evidence="2" id="KW-0012">Acyltransferase</keyword>
<dbReference type="AlphaFoldDB" id="A0A0J8D9R3"/>
<sequence>MIRELQQQDKDIFINMVKDFYNSEAVLHPIPEKNIVKTYNEIISSSPYAKAYIIEENNEVAGYSQISLTYSNEAGGIVVWIEEIYIREQFRGLGLGSKILDFINTEFSDKAARFRLEICEDNKSAKKLYIRKGYKTLNYSQMVYGFDDN</sequence>
<dbReference type="SUPFAM" id="SSF55729">
    <property type="entry name" value="Acyl-CoA N-acyltransferases (Nat)"/>
    <property type="match status" value="1"/>
</dbReference>
<dbReference type="PANTHER" id="PTHR10545">
    <property type="entry name" value="DIAMINE N-ACETYLTRANSFERASE"/>
    <property type="match status" value="1"/>
</dbReference>
<dbReference type="InterPro" id="IPR000182">
    <property type="entry name" value="GNAT_dom"/>
</dbReference>
<keyword evidence="5" id="KW-1185">Reference proteome</keyword>
<dbReference type="InterPro" id="IPR016181">
    <property type="entry name" value="Acyl_CoA_acyltransferase"/>
</dbReference>
<accession>A0A0J8D9R3</accession>
<evidence type="ECO:0000256" key="2">
    <source>
        <dbReference type="ARBA" id="ARBA00023315"/>
    </source>
</evidence>
<evidence type="ECO:0000259" key="3">
    <source>
        <dbReference type="PROSITE" id="PS51186"/>
    </source>
</evidence>
<dbReference type="PANTHER" id="PTHR10545:SF29">
    <property type="entry name" value="GH14572P-RELATED"/>
    <property type="match status" value="1"/>
</dbReference>
<keyword evidence="1 4" id="KW-0808">Transferase</keyword>
<dbReference type="STRING" id="1121307.CLCY_1c02570"/>
<evidence type="ECO:0000256" key="1">
    <source>
        <dbReference type="ARBA" id="ARBA00022679"/>
    </source>
</evidence>
<gene>
    <name evidence="4" type="ORF">CLCY_1c02570</name>
</gene>
<protein>
    <submittedName>
        <fullName evidence="4">GCN5-like N-acetyltransferase</fullName>
    </submittedName>
</protein>
<feature type="domain" description="N-acetyltransferase" evidence="3">
    <location>
        <begin position="1"/>
        <end position="149"/>
    </location>
</feature>
<organism evidence="4 5">
    <name type="scientific">Clostridium cylindrosporum DSM 605</name>
    <dbReference type="NCBI Taxonomy" id="1121307"/>
    <lineage>
        <taxon>Bacteria</taxon>
        <taxon>Bacillati</taxon>
        <taxon>Bacillota</taxon>
        <taxon>Clostridia</taxon>
        <taxon>Eubacteriales</taxon>
        <taxon>Clostridiaceae</taxon>
        <taxon>Clostridium</taxon>
    </lineage>
</organism>
<dbReference type="PROSITE" id="PS51186">
    <property type="entry name" value="GNAT"/>
    <property type="match status" value="1"/>
</dbReference>
<dbReference type="GO" id="GO:0008080">
    <property type="term" value="F:N-acetyltransferase activity"/>
    <property type="evidence" value="ECO:0007669"/>
    <property type="project" value="TreeGrafter"/>
</dbReference>
<dbReference type="CDD" id="cd04301">
    <property type="entry name" value="NAT_SF"/>
    <property type="match status" value="1"/>
</dbReference>
<dbReference type="PATRIC" id="fig|1121307.3.peg.621"/>
<dbReference type="Proteomes" id="UP000036756">
    <property type="component" value="Unassembled WGS sequence"/>
</dbReference>
<dbReference type="RefSeq" id="WP_048571414.1">
    <property type="nucleotide sequence ID" value="NZ_LFVU01000028.1"/>
</dbReference>
<evidence type="ECO:0000313" key="5">
    <source>
        <dbReference type="Proteomes" id="UP000036756"/>
    </source>
</evidence>
<evidence type="ECO:0000313" key="4">
    <source>
        <dbReference type="EMBL" id="KMT21023.1"/>
    </source>
</evidence>
<dbReference type="OrthoDB" id="95438at2"/>
<dbReference type="EMBL" id="LFVU01000028">
    <property type="protein sequence ID" value="KMT21023.1"/>
    <property type="molecule type" value="Genomic_DNA"/>
</dbReference>
<reference evidence="4 5" key="1">
    <citation type="submission" date="2015-06" db="EMBL/GenBank/DDBJ databases">
        <title>Draft genome sequence of the purine-degrading Clostridium cylindrosporum HC-1 (DSM 605).</title>
        <authorList>
            <person name="Poehlein A."/>
            <person name="Schiel-Bengelsdorf B."/>
            <person name="Bengelsdorf F."/>
            <person name="Daniel R."/>
            <person name="Duerre P."/>
        </authorList>
    </citation>
    <scope>NUCLEOTIDE SEQUENCE [LARGE SCALE GENOMIC DNA]</scope>
    <source>
        <strain evidence="4 5">DSM 605</strain>
    </source>
</reference>
<comment type="caution">
    <text evidence="4">The sequence shown here is derived from an EMBL/GenBank/DDBJ whole genome shotgun (WGS) entry which is preliminary data.</text>
</comment>
<name>A0A0J8D9R3_CLOCY</name>
<dbReference type="InterPro" id="IPR051016">
    <property type="entry name" value="Diverse_Substrate_AcTransf"/>
</dbReference>